<dbReference type="OrthoDB" id="5150763at2759"/>
<accession>A0A8K0RHF4</accession>
<gene>
    <name evidence="1" type="ORF">BKA59DRAFT_409086</name>
</gene>
<dbReference type="InterPro" id="IPR022698">
    <property type="entry name" value="OrsD"/>
</dbReference>
<dbReference type="Pfam" id="PF12013">
    <property type="entry name" value="OrsD"/>
    <property type="match status" value="1"/>
</dbReference>
<reference evidence="1" key="1">
    <citation type="journal article" date="2021" name="Nat. Commun.">
        <title>Genetic determinants of endophytism in the Arabidopsis root mycobiome.</title>
        <authorList>
            <person name="Mesny F."/>
            <person name="Miyauchi S."/>
            <person name="Thiergart T."/>
            <person name="Pickel B."/>
            <person name="Atanasova L."/>
            <person name="Karlsson M."/>
            <person name="Huettel B."/>
            <person name="Barry K.W."/>
            <person name="Haridas S."/>
            <person name="Chen C."/>
            <person name="Bauer D."/>
            <person name="Andreopoulos W."/>
            <person name="Pangilinan J."/>
            <person name="LaButti K."/>
            <person name="Riley R."/>
            <person name="Lipzen A."/>
            <person name="Clum A."/>
            <person name="Drula E."/>
            <person name="Henrissat B."/>
            <person name="Kohler A."/>
            <person name="Grigoriev I.V."/>
            <person name="Martin F.M."/>
            <person name="Hacquard S."/>
        </authorList>
    </citation>
    <scope>NUCLEOTIDE SEQUENCE</scope>
    <source>
        <strain evidence="1">MPI-SDFR-AT-0068</strain>
    </source>
</reference>
<dbReference type="AlphaFoldDB" id="A0A8K0RHF4"/>
<name>A0A8K0RHF4_9HYPO</name>
<comment type="caution">
    <text evidence="1">The sequence shown here is derived from an EMBL/GenBank/DDBJ whole genome shotgun (WGS) entry which is preliminary data.</text>
</comment>
<evidence type="ECO:0000313" key="1">
    <source>
        <dbReference type="EMBL" id="KAH7230976.1"/>
    </source>
</evidence>
<organism evidence="1 2">
    <name type="scientific">Fusarium tricinctum</name>
    <dbReference type="NCBI Taxonomy" id="61284"/>
    <lineage>
        <taxon>Eukaryota</taxon>
        <taxon>Fungi</taxon>
        <taxon>Dikarya</taxon>
        <taxon>Ascomycota</taxon>
        <taxon>Pezizomycotina</taxon>
        <taxon>Sordariomycetes</taxon>
        <taxon>Hypocreomycetidae</taxon>
        <taxon>Hypocreales</taxon>
        <taxon>Nectriaceae</taxon>
        <taxon>Fusarium</taxon>
        <taxon>Fusarium tricinctum species complex</taxon>
    </lineage>
</organism>
<dbReference type="Proteomes" id="UP000813427">
    <property type="component" value="Unassembled WGS sequence"/>
</dbReference>
<sequence length="182" mass="20742">MEPLVYLGTYRVPVCKKCEFACVANEIPTHLQTRHRKIPRTECRRVAEMIGSISGIIKDQAELEDFQFPPPVISSVPFLAPPKRDGLKCRKYPYIIKHLKKIKAHCHGCQFWNNPQRRGRPRQDGSELEVELPWREGVLCQRFSPSRGGGADGLRLVAKQPLTLAWGSRAKPLLVILRHSLN</sequence>
<evidence type="ECO:0000313" key="2">
    <source>
        <dbReference type="Proteomes" id="UP000813427"/>
    </source>
</evidence>
<proteinExistence type="predicted"/>
<dbReference type="EMBL" id="JAGPXF010000009">
    <property type="protein sequence ID" value="KAH7230976.1"/>
    <property type="molecule type" value="Genomic_DNA"/>
</dbReference>
<keyword evidence="2" id="KW-1185">Reference proteome</keyword>
<protein>
    <submittedName>
        <fullName evidence="1">Uncharacterized protein</fullName>
    </submittedName>
</protein>